<reference evidence="1 2" key="1">
    <citation type="submission" date="2019-05" db="EMBL/GenBank/DDBJ databases">
        <title>Another draft genome of Portunus trituberculatus and its Hox gene families provides insights of decapod evolution.</title>
        <authorList>
            <person name="Jeong J.-H."/>
            <person name="Song I."/>
            <person name="Kim S."/>
            <person name="Choi T."/>
            <person name="Kim D."/>
            <person name="Ryu S."/>
            <person name="Kim W."/>
        </authorList>
    </citation>
    <scope>NUCLEOTIDE SEQUENCE [LARGE SCALE GENOMIC DNA]</scope>
    <source>
        <tissue evidence="1">Muscle</tissue>
    </source>
</reference>
<proteinExistence type="predicted"/>
<evidence type="ECO:0000313" key="1">
    <source>
        <dbReference type="EMBL" id="MPC23061.1"/>
    </source>
</evidence>
<evidence type="ECO:0000313" key="2">
    <source>
        <dbReference type="Proteomes" id="UP000324222"/>
    </source>
</evidence>
<dbReference type="AlphaFoldDB" id="A0A5B7DN64"/>
<dbReference type="EMBL" id="VSRR010001162">
    <property type="protein sequence ID" value="MPC23061.1"/>
    <property type="molecule type" value="Genomic_DNA"/>
</dbReference>
<name>A0A5B7DN64_PORTR</name>
<organism evidence="1 2">
    <name type="scientific">Portunus trituberculatus</name>
    <name type="common">Swimming crab</name>
    <name type="synonym">Neptunus trituberculatus</name>
    <dbReference type="NCBI Taxonomy" id="210409"/>
    <lineage>
        <taxon>Eukaryota</taxon>
        <taxon>Metazoa</taxon>
        <taxon>Ecdysozoa</taxon>
        <taxon>Arthropoda</taxon>
        <taxon>Crustacea</taxon>
        <taxon>Multicrustacea</taxon>
        <taxon>Malacostraca</taxon>
        <taxon>Eumalacostraca</taxon>
        <taxon>Eucarida</taxon>
        <taxon>Decapoda</taxon>
        <taxon>Pleocyemata</taxon>
        <taxon>Brachyura</taxon>
        <taxon>Eubrachyura</taxon>
        <taxon>Portunoidea</taxon>
        <taxon>Portunidae</taxon>
        <taxon>Portuninae</taxon>
        <taxon>Portunus</taxon>
    </lineage>
</organism>
<protein>
    <submittedName>
        <fullName evidence="1">Uncharacterized protein</fullName>
    </submittedName>
</protein>
<accession>A0A5B7DN64</accession>
<sequence length="86" mass="9257">MYTHKAATPVHGSALLTTITTCAASFLPLPTILTTVIGLENVSGTTELHSGSICHVYELQSSRCCSTIPRRDVAACRTLPKDTFDY</sequence>
<gene>
    <name evidence="1" type="ORF">E2C01_016098</name>
</gene>
<keyword evidence="2" id="KW-1185">Reference proteome</keyword>
<dbReference type="Proteomes" id="UP000324222">
    <property type="component" value="Unassembled WGS sequence"/>
</dbReference>
<comment type="caution">
    <text evidence="1">The sequence shown here is derived from an EMBL/GenBank/DDBJ whole genome shotgun (WGS) entry which is preliminary data.</text>
</comment>